<dbReference type="EMBL" id="JAWWNJ010000215">
    <property type="protein sequence ID" value="KAK6971334.1"/>
    <property type="molecule type" value="Genomic_DNA"/>
</dbReference>
<keyword evidence="2" id="KW-1185">Reference proteome</keyword>
<evidence type="ECO:0008006" key="3">
    <source>
        <dbReference type="Google" id="ProtNLM"/>
    </source>
</evidence>
<name>A0AAV9Z5V6_9AGAR</name>
<gene>
    <name evidence="1" type="ORF">R3P38DRAFT_3242696</name>
</gene>
<evidence type="ECO:0000313" key="2">
    <source>
        <dbReference type="Proteomes" id="UP001362999"/>
    </source>
</evidence>
<protein>
    <recommendedName>
        <fullName evidence="3">CASP-like protein</fullName>
    </recommendedName>
</protein>
<reference evidence="1 2" key="1">
    <citation type="journal article" date="2024" name="J Genomics">
        <title>Draft genome sequencing and assembly of Favolaschia claudopus CIRM-BRFM 2984 isolated from oak limbs.</title>
        <authorList>
            <person name="Navarro D."/>
            <person name="Drula E."/>
            <person name="Chaduli D."/>
            <person name="Cazenave R."/>
            <person name="Ahrendt S."/>
            <person name="Wang J."/>
            <person name="Lipzen A."/>
            <person name="Daum C."/>
            <person name="Barry K."/>
            <person name="Grigoriev I.V."/>
            <person name="Favel A."/>
            <person name="Rosso M.N."/>
            <person name="Martin F."/>
        </authorList>
    </citation>
    <scope>NUCLEOTIDE SEQUENCE [LARGE SCALE GENOMIC DNA]</scope>
    <source>
        <strain evidence="1 2">CIRM-BRFM 2984</strain>
    </source>
</reference>
<dbReference type="Proteomes" id="UP001362999">
    <property type="component" value="Unassembled WGS sequence"/>
</dbReference>
<dbReference type="AlphaFoldDB" id="A0AAV9Z5V6"/>
<accession>A0AAV9Z5V6</accession>
<sequence length="92" mass="10367">MSSTGISNEIRRRIAQFCATSTLLSLTLVNQDFRAFAEFFSTNMFVFLFLKHCNSFAVFTLAQSSALMYDSSIYTARPQGTKAQFFGLLLRA</sequence>
<organism evidence="1 2">
    <name type="scientific">Favolaschia claudopus</name>
    <dbReference type="NCBI Taxonomy" id="2862362"/>
    <lineage>
        <taxon>Eukaryota</taxon>
        <taxon>Fungi</taxon>
        <taxon>Dikarya</taxon>
        <taxon>Basidiomycota</taxon>
        <taxon>Agaricomycotina</taxon>
        <taxon>Agaricomycetes</taxon>
        <taxon>Agaricomycetidae</taxon>
        <taxon>Agaricales</taxon>
        <taxon>Marasmiineae</taxon>
        <taxon>Mycenaceae</taxon>
        <taxon>Favolaschia</taxon>
    </lineage>
</organism>
<evidence type="ECO:0000313" key="1">
    <source>
        <dbReference type="EMBL" id="KAK6971334.1"/>
    </source>
</evidence>
<proteinExistence type="predicted"/>
<comment type="caution">
    <text evidence="1">The sequence shown here is derived from an EMBL/GenBank/DDBJ whole genome shotgun (WGS) entry which is preliminary data.</text>
</comment>